<comment type="caution">
    <text evidence="1">The sequence shown here is derived from an EMBL/GenBank/DDBJ whole genome shotgun (WGS) entry which is preliminary data.</text>
</comment>
<name>A0ACC1XPE8_MELAZ</name>
<proteinExistence type="predicted"/>
<reference evidence="1 2" key="1">
    <citation type="journal article" date="2023" name="Science">
        <title>Complex scaffold remodeling in plant triterpene biosynthesis.</title>
        <authorList>
            <person name="De La Pena R."/>
            <person name="Hodgson H."/>
            <person name="Liu J.C."/>
            <person name="Stephenson M.J."/>
            <person name="Martin A.C."/>
            <person name="Owen C."/>
            <person name="Harkess A."/>
            <person name="Leebens-Mack J."/>
            <person name="Jimenez L.E."/>
            <person name="Osbourn A."/>
            <person name="Sattely E.S."/>
        </authorList>
    </citation>
    <scope>NUCLEOTIDE SEQUENCE [LARGE SCALE GENOMIC DNA]</scope>
    <source>
        <strain evidence="2">cv. JPN11</strain>
        <tissue evidence="1">Leaf</tissue>
    </source>
</reference>
<accession>A0ACC1XPE8</accession>
<keyword evidence="1" id="KW-0418">Kinase</keyword>
<evidence type="ECO:0000313" key="2">
    <source>
        <dbReference type="Proteomes" id="UP001164539"/>
    </source>
</evidence>
<dbReference type="Proteomes" id="UP001164539">
    <property type="component" value="Chromosome 8"/>
</dbReference>
<dbReference type="EMBL" id="CM051401">
    <property type="protein sequence ID" value="KAJ4713090.1"/>
    <property type="molecule type" value="Genomic_DNA"/>
</dbReference>
<organism evidence="1 2">
    <name type="scientific">Melia azedarach</name>
    <name type="common">Chinaberry tree</name>
    <dbReference type="NCBI Taxonomy" id="155640"/>
    <lineage>
        <taxon>Eukaryota</taxon>
        <taxon>Viridiplantae</taxon>
        <taxon>Streptophyta</taxon>
        <taxon>Embryophyta</taxon>
        <taxon>Tracheophyta</taxon>
        <taxon>Spermatophyta</taxon>
        <taxon>Magnoliopsida</taxon>
        <taxon>eudicotyledons</taxon>
        <taxon>Gunneridae</taxon>
        <taxon>Pentapetalae</taxon>
        <taxon>rosids</taxon>
        <taxon>malvids</taxon>
        <taxon>Sapindales</taxon>
        <taxon>Meliaceae</taxon>
        <taxon>Melia</taxon>
    </lineage>
</organism>
<protein>
    <submittedName>
        <fullName evidence="1">Kinase superfamily protein</fullName>
    </submittedName>
</protein>
<evidence type="ECO:0000313" key="1">
    <source>
        <dbReference type="EMBL" id="KAJ4713090.1"/>
    </source>
</evidence>
<keyword evidence="2" id="KW-1185">Reference proteome</keyword>
<sequence length="638" mass="71552">MGCVSSKQAVSVTPALDLSGGDVAGENSGRIRVSNGMNGSSNRKSSKVVVSRWPLVGRLGSAPLPAKPFRDGSHFEPMHFEKLEKIGQGTYSSVFRARDLESGKIVALKKVRFDNFEPESVRFMAREILILRRLDHPNIIKLEGLITSRLSCSIYLVFEYMEHDITGLLSCPDIKFSESQIKCYMKQLLSGLEHCHSAGWLILDWRNFSNSAHRQPLTSRVVTLWYRPPELLLGATDYGASVDMWSVGCVFAELLTGKPILQGRTEVEQLHKIFKLCGSPPDDYWKKSKLPHATLFKPQQPYDSCLRETFKDLPTTAVNLVETLLSVEPYKRSTASSALASEYFTSKPYACDPSSLPIYPPSKEIDAKNREDARRKKVGARVRGTETRKPMRKSHGNSKLAPVEDVAARTQCAKKVNGNNVHFTKEDVLSGGEVQKPLVDDREEASHVKNASHGDIPFSGPLQVSTSSGFAWAKRRKDDASVRSHSRSISRGHIINALEPSAALHARNNCDLRKHENGDVIHVARTDSRGHDSYETAKLAMLKQWSQFERPDSFDASDGYHSQELSLALYQREEMAAKRNNLGYQDQGDKVEFSGPLLSQSHRIDELLERHERQIRQAGSKVLVPKRKETWQVIVRYA</sequence>
<keyword evidence="1" id="KW-0808">Transferase</keyword>
<gene>
    <name evidence="1" type="ORF">OWV82_015234</name>
</gene>